<dbReference type="Proteomes" id="UP000295063">
    <property type="component" value="Unassembled WGS sequence"/>
</dbReference>
<evidence type="ECO:0000256" key="1">
    <source>
        <dbReference type="SAM" id="Coils"/>
    </source>
</evidence>
<feature type="coiled-coil region" evidence="1">
    <location>
        <begin position="89"/>
        <end position="154"/>
    </location>
</feature>
<dbReference type="InterPro" id="IPR046229">
    <property type="entry name" value="TnpC-like"/>
</dbReference>
<keyword evidence="1" id="KW-0175">Coiled coil</keyword>
<dbReference type="EMBL" id="SLUI01000002">
    <property type="protein sequence ID" value="TCL39432.1"/>
    <property type="molecule type" value="Genomic_DNA"/>
</dbReference>
<organism evidence="2 3">
    <name type="scientific">Anaerospora hongkongensis</name>
    <dbReference type="NCBI Taxonomy" id="244830"/>
    <lineage>
        <taxon>Bacteria</taxon>
        <taxon>Bacillati</taxon>
        <taxon>Bacillota</taxon>
        <taxon>Negativicutes</taxon>
        <taxon>Selenomonadales</taxon>
        <taxon>Sporomusaceae</taxon>
        <taxon>Anaerospora</taxon>
    </lineage>
</organism>
<dbReference type="AlphaFoldDB" id="A0A4R1QB68"/>
<name>A0A4R1QB68_9FIRM</name>
<dbReference type="Pfam" id="PF19776">
    <property type="entry name" value="DUF6262"/>
    <property type="match status" value="1"/>
</dbReference>
<keyword evidence="3" id="KW-1185">Reference proteome</keyword>
<evidence type="ECO:0000313" key="3">
    <source>
        <dbReference type="Proteomes" id="UP000295063"/>
    </source>
</evidence>
<sequence length="154" mass="17493">MSKRGKNTTGLTIHQNETHAQHLTDVDDAISTLKKNKKQISVLAIAKFAGLSRQTIYNNQDLHEKVLGAMLIQKSASKQTTDPKKVERANQKDAKIKELRLKIVELNAKLESSAAQLIRLEDLESETNRLRVVETKLRDENAELQRELIKLRSK</sequence>
<accession>A0A4R1QB68</accession>
<dbReference type="RefSeq" id="WP_132075956.1">
    <property type="nucleotide sequence ID" value="NZ_SLUI01000002.1"/>
</dbReference>
<reference evidence="2 3" key="1">
    <citation type="submission" date="2019-03" db="EMBL/GenBank/DDBJ databases">
        <title>Genomic Encyclopedia of Type Strains, Phase IV (KMG-IV): sequencing the most valuable type-strain genomes for metagenomic binning, comparative biology and taxonomic classification.</title>
        <authorList>
            <person name="Goeker M."/>
        </authorList>
    </citation>
    <scope>NUCLEOTIDE SEQUENCE [LARGE SCALE GENOMIC DNA]</scope>
    <source>
        <strain evidence="2 3">DSM 15969</strain>
    </source>
</reference>
<proteinExistence type="predicted"/>
<evidence type="ECO:0008006" key="4">
    <source>
        <dbReference type="Google" id="ProtNLM"/>
    </source>
</evidence>
<comment type="caution">
    <text evidence="2">The sequence shown here is derived from an EMBL/GenBank/DDBJ whole genome shotgun (WGS) entry which is preliminary data.</text>
</comment>
<protein>
    <recommendedName>
        <fullName evidence="4">Transposase</fullName>
    </recommendedName>
</protein>
<gene>
    <name evidence="2" type="ORF">EV210_102348</name>
</gene>
<evidence type="ECO:0000313" key="2">
    <source>
        <dbReference type="EMBL" id="TCL39432.1"/>
    </source>
</evidence>